<evidence type="ECO:0000313" key="2">
    <source>
        <dbReference type="Proteomes" id="UP000035199"/>
    </source>
</evidence>
<proteinExistence type="predicted"/>
<dbReference type="STRING" id="571915.CMUST_06680"/>
<dbReference type="EMBL" id="CP011542">
    <property type="protein sequence ID" value="AKK05671.1"/>
    <property type="molecule type" value="Genomic_DNA"/>
</dbReference>
<dbReference type="Proteomes" id="UP000035199">
    <property type="component" value="Chromosome"/>
</dbReference>
<gene>
    <name evidence="1" type="ORF">CMUST_06680</name>
</gene>
<evidence type="ECO:0000313" key="1">
    <source>
        <dbReference type="EMBL" id="AKK05671.1"/>
    </source>
</evidence>
<dbReference type="KEGG" id="cmv:CMUST_06680"/>
<accession>A0A0G3GX08</accession>
<dbReference type="AlphaFoldDB" id="A0A0G3GX08"/>
<reference evidence="1 2" key="1">
    <citation type="journal article" date="2015" name="Genome Announc.">
        <title>Complete Genome Sequence of the Type Strain Corynebacterium mustelae DSM 45274, Isolated from Various Tissues of a Male Ferret with Lethal Sepsis.</title>
        <authorList>
            <person name="Ruckert C."/>
            <person name="Eimer J."/>
            <person name="Winkler A."/>
            <person name="Tauch A."/>
        </authorList>
    </citation>
    <scope>NUCLEOTIDE SEQUENCE [LARGE SCALE GENOMIC DNA]</scope>
    <source>
        <strain evidence="1 2">DSM 45274</strain>
    </source>
</reference>
<dbReference type="RefSeq" id="WP_047261841.1">
    <property type="nucleotide sequence ID" value="NZ_CP011542.1"/>
</dbReference>
<sequence>MTQEETMSETTLNAEYMQLMPHITADHHAPLPTTEQLRAGLELFDQRGEAVGSDAGRLMIRGLFHIQSDAVRENFEPAVKTALAAPTRDPLSVRLHALYLLAEYWSFNFAHHYADDDQQTFSLCNPPYCYVKECYELAAAQRMWQVAEHALVSLIDHVIIQDSFAPNRLATSELMKAQEFIATAMEHVGADVSVVLKMSYLKVVSLIDNTNPRIELEKLACAAHTDWQKLLVTVELATCRLDDNKEAAALDAAEYALILATRWAQTAYIHDKHRAVDQLWPLISRITEITRRKFNDRVINVLTTYCDLWLNNPDPSREVEPQETRIWLCLEIADYYLAAGQKRKAKRQLYQMLKTLPVEKPSYSLWHLTPQKIVEKLLTLETSDGNSAAVQTVVELGTHFAADDDVEYTARLAAARAWCAAQQHRCRRHKRRNKRRRSTT</sequence>
<dbReference type="PATRIC" id="fig|571915.4.peg.1421"/>
<name>A0A0G3GX08_9CORY</name>
<organism evidence="1 2">
    <name type="scientific">Corynebacterium mustelae</name>
    <dbReference type="NCBI Taxonomy" id="571915"/>
    <lineage>
        <taxon>Bacteria</taxon>
        <taxon>Bacillati</taxon>
        <taxon>Actinomycetota</taxon>
        <taxon>Actinomycetes</taxon>
        <taxon>Mycobacteriales</taxon>
        <taxon>Corynebacteriaceae</taxon>
        <taxon>Corynebacterium</taxon>
    </lineage>
</organism>
<keyword evidence="2" id="KW-1185">Reference proteome</keyword>
<reference evidence="2" key="2">
    <citation type="submission" date="2015-05" db="EMBL/GenBank/DDBJ databases">
        <title>Complete genome sequence of Corynebacterium mustelae DSM 45274, isolated from various tissues of a male ferret with lethal sepsis.</title>
        <authorList>
            <person name="Ruckert C."/>
            <person name="Albersmeier A."/>
            <person name="Winkler A."/>
            <person name="Tauch A."/>
        </authorList>
    </citation>
    <scope>NUCLEOTIDE SEQUENCE [LARGE SCALE GENOMIC DNA]</scope>
    <source>
        <strain evidence="2">DSM 45274</strain>
    </source>
</reference>
<dbReference type="OrthoDB" id="572274at2"/>
<protein>
    <submittedName>
        <fullName evidence="1">Uncharacterized protein</fullName>
    </submittedName>
</protein>